<comment type="caution">
    <text evidence="2">The sequence shown here is derived from an EMBL/GenBank/DDBJ whole genome shotgun (WGS) entry which is preliminary data.</text>
</comment>
<reference evidence="3" key="1">
    <citation type="journal article" date="2019" name="Int. J. Syst. Evol. Microbiol.">
        <title>The Global Catalogue of Microorganisms (GCM) 10K type strain sequencing project: providing services to taxonomists for standard genome sequencing and annotation.</title>
        <authorList>
            <consortium name="The Broad Institute Genomics Platform"/>
            <consortium name="The Broad Institute Genome Sequencing Center for Infectious Disease"/>
            <person name="Wu L."/>
            <person name="Ma J."/>
        </authorList>
    </citation>
    <scope>NUCLEOTIDE SEQUENCE [LARGE SCALE GENOMIC DNA]</scope>
    <source>
        <strain evidence="3">CGMCC 1.15928</strain>
    </source>
</reference>
<feature type="signal peptide" evidence="1">
    <location>
        <begin position="1"/>
        <end position="23"/>
    </location>
</feature>
<dbReference type="EMBL" id="BMKF01000001">
    <property type="protein sequence ID" value="GGB61086.1"/>
    <property type="molecule type" value="Genomic_DNA"/>
</dbReference>
<feature type="chain" id="PRO_5046927555" description="DUF2066 domain-containing protein" evidence="1">
    <location>
        <begin position="24"/>
        <end position="342"/>
    </location>
</feature>
<dbReference type="RefSeq" id="WP_084393571.1">
    <property type="nucleotide sequence ID" value="NZ_BMKF01000001.1"/>
</dbReference>
<evidence type="ECO:0000313" key="3">
    <source>
        <dbReference type="Proteomes" id="UP000628854"/>
    </source>
</evidence>
<evidence type="ECO:0008006" key="4">
    <source>
        <dbReference type="Google" id="ProtNLM"/>
    </source>
</evidence>
<evidence type="ECO:0000256" key="1">
    <source>
        <dbReference type="SAM" id="SignalP"/>
    </source>
</evidence>
<accession>A0ABQ1J6I3</accession>
<protein>
    <recommendedName>
        <fullName evidence="4">DUF2066 domain-containing protein</fullName>
    </recommendedName>
</protein>
<dbReference type="Proteomes" id="UP000628854">
    <property type="component" value="Unassembled WGS sequence"/>
</dbReference>
<gene>
    <name evidence="2" type="ORF">GCM10011503_07040</name>
</gene>
<evidence type="ECO:0000313" key="2">
    <source>
        <dbReference type="EMBL" id="GGB61086.1"/>
    </source>
</evidence>
<name>A0ABQ1J6I3_9PROT</name>
<proteinExistence type="predicted"/>
<keyword evidence="1" id="KW-0732">Signal</keyword>
<keyword evidence="3" id="KW-1185">Reference proteome</keyword>
<sequence length="342" mass="37187">MQMIRVLIVSLTVLFGLASAAHAQIREVYTIRDIPVDETAASVIEAQQRAFTSARIMGAYRLIDRLTLPQDRAGKITPGMIDAETANRLAAAVDVEEETRGGGRYVGKIAVVYNPVMVRTFLEERSIPYVDSSAPRAVVFPVSDQVDSFAWASAWPEQSQGRLAPFTVSRSSAISADAGWFAMRPEVEASDARRAIKAILRGNMGAFRVDLVSVTAAGEIELGSTGSAPTLEEAAIAAAETLDAIWKDQSIIRTTTRTPARSTVFFTSLVEWNTLRTALARSPLIFDFAVEGLSKEGAVVKFVYAGDEQRLVSNLRERGITLDPDMMGWVMTSAVSQYSDAE</sequence>
<organism evidence="2 3">
    <name type="scientific">Henriciella pelagia</name>
    <dbReference type="NCBI Taxonomy" id="1977912"/>
    <lineage>
        <taxon>Bacteria</taxon>
        <taxon>Pseudomonadati</taxon>
        <taxon>Pseudomonadota</taxon>
        <taxon>Alphaproteobacteria</taxon>
        <taxon>Hyphomonadales</taxon>
        <taxon>Hyphomonadaceae</taxon>
        <taxon>Henriciella</taxon>
    </lineage>
</organism>